<feature type="domain" description="Bacterial type II secretion system protein E" evidence="2">
    <location>
        <begin position="122"/>
        <end position="257"/>
    </location>
</feature>
<sequence>MSEVIYDPTPEQFGVFWKYVDDPDVTDIDFNGRALWITNLHTGRHKVDEKITDDFLIAFAHNIGNCVNKPFNNANKILEADTKELRISIIHDSAATTGISVCIRKSPPVIRNTISGMIKDKYCPTDILMLLINCVTAGMNFVIGGEPGSGKTEFAKFLMQFIPLEKRVITIEDSLEIHYSEINPEADAVELRVGEDFSYTDAIKACLRQNPMWLVLSEARSVEVTSLIEQWSTGVNGITTIHLDDLRKLPDRIENMMNDVNDASRLENRIYRYVNVGVLIRREKEADGGIRRYIDQMCFYVREEHKNCVYMLVEDGEIISRKIPADIAKRLKLAGIDEFFWCDLDPFIKRGM</sequence>
<gene>
    <name evidence="3" type="ORF">DWX93_03430</name>
</gene>
<dbReference type="AlphaFoldDB" id="A0A395VAQ0"/>
<dbReference type="Pfam" id="PF00437">
    <property type="entry name" value="T2SSE"/>
    <property type="match status" value="1"/>
</dbReference>
<dbReference type="PANTHER" id="PTHR30486">
    <property type="entry name" value="TWITCHING MOTILITY PROTEIN PILT"/>
    <property type="match status" value="1"/>
</dbReference>
<name>A0A395VAQ0_9FIRM</name>
<dbReference type="InterPro" id="IPR050921">
    <property type="entry name" value="T4SS_GSP_E_ATPase"/>
</dbReference>
<evidence type="ECO:0000259" key="2">
    <source>
        <dbReference type="Pfam" id="PF00437"/>
    </source>
</evidence>
<comment type="similarity">
    <text evidence="1">Belongs to the GSP E family.</text>
</comment>
<dbReference type="PANTHER" id="PTHR30486:SF6">
    <property type="entry name" value="TYPE IV PILUS RETRACTATION ATPASE PILT"/>
    <property type="match status" value="1"/>
</dbReference>
<dbReference type="InterPro" id="IPR027417">
    <property type="entry name" value="P-loop_NTPase"/>
</dbReference>
<dbReference type="RefSeq" id="WP_118096627.1">
    <property type="nucleotide sequence ID" value="NZ_DBFVHP010000002.1"/>
</dbReference>
<organism evidence="3 4">
    <name type="scientific">Roseburia hominis</name>
    <dbReference type="NCBI Taxonomy" id="301301"/>
    <lineage>
        <taxon>Bacteria</taxon>
        <taxon>Bacillati</taxon>
        <taxon>Bacillota</taxon>
        <taxon>Clostridia</taxon>
        <taxon>Lachnospirales</taxon>
        <taxon>Lachnospiraceae</taxon>
        <taxon>Roseburia</taxon>
    </lineage>
</organism>
<dbReference type="SUPFAM" id="SSF52540">
    <property type="entry name" value="P-loop containing nucleoside triphosphate hydrolases"/>
    <property type="match status" value="1"/>
</dbReference>
<evidence type="ECO:0000313" key="4">
    <source>
        <dbReference type="Proteomes" id="UP000266172"/>
    </source>
</evidence>
<dbReference type="Gene3D" id="3.40.50.300">
    <property type="entry name" value="P-loop containing nucleotide triphosphate hydrolases"/>
    <property type="match status" value="1"/>
</dbReference>
<protein>
    <submittedName>
        <fullName evidence="3">Pilus assembly protein</fullName>
    </submittedName>
</protein>
<dbReference type="Gene3D" id="3.30.450.370">
    <property type="match status" value="1"/>
</dbReference>
<evidence type="ECO:0000313" key="3">
    <source>
        <dbReference type="EMBL" id="RGS42387.1"/>
    </source>
</evidence>
<dbReference type="Proteomes" id="UP000266172">
    <property type="component" value="Unassembled WGS sequence"/>
</dbReference>
<evidence type="ECO:0000256" key="1">
    <source>
        <dbReference type="ARBA" id="ARBA00006611"/>
    </source>
</evidence>
<accession>A0A395VAQ0</accession>
<dbReference type="GO" id="GO:0016887">
    <property type="term" value="F:ATP hydrolysis activity"/>
    <property type="evidence" value="ECO:0007669"/>
    <property type="project" value="InterPro"/>
</dbReference>
<dbReference type="InterPro" id="IPR001482">
    <property type="entry name" value="T2SS/T4SS_dom"/>
</dbReference>
<reference evidence="3 4" key="1">
    <citation type="submission" date="2018-08" db="EMBL/GenBank/DDBJ databases">
        <title>A genome reference for cultivated species of the human gut microbiota.</title>
        <authorList>
            <person name="Zou Y."/>
            <person name="Xue W."/>
            <person name="Luo G."/>
        </authorList>
    </citation>
    <scope>NUCLEOTIDE SEQUENCE [LARGE SCALE GENOMIC DNA]</scope>
    <source>
        <strain evidence="3 4">AF22-12AC</strain>
    </source>
</reference>
<dbReference type="EMBL" id="QRVL01000001">
    <property type="protein sequence ID" value="RGS42387.1"/>
    <property type="molecule type" value="Genomic_DNA"/>
</dbReference>
<comment type="caution">
    <text evidence="3">The sequence shown here is derived from an EMBL/GenBank/DDBJ whole genome shotgun (WGS) entry which is preliminary data.</text>
</comment>
<proteinExistence type="inferred from homology"/>